<name>A0A1A9RWA2_9NEIS</name>
<dbReference type="Proteomes" id="UP000077885">
    <property type="component" value="Unassembled WGS sequence"/>
</dbReference>
<keyword evidence="2" id="KW-1185">Reference proteome</keyword>
<evidence type="ECO:0008006" key="3">
    <source>
        <dbReference type="Google" id="ProtNLM"/>
    </source>
</evidence>
<proteinExistence type="predicted"/>
<evidence type="ECO:0000313" key="1">
    <source>
        <dbReference type="EMBL" id="OAM26438.1"/>
    </source>
</evidence>
<protein>
    <recommendedName>
        <fullName evidence="3">Lipoprotein</fullName>
    </recommendedName>
</protein>
<evidence type="ECO:0000313" key="2">
    <source>
        <dbReference type="Proteomes" id="UP000077885"/>
    </source>
</evidence>
<sequence>MLTALAAIGLLAGCGGQEAGKGAFQDAVERYVGQHEICLPVALDTDGGAPVWLGAERIVLPLRDAAGEKTNAAALKQLRTLADAGLYDKLDTENDDAPVFVLTAEGRQHVRVSPVAPLLCIGHERVEKVRYYTEPATTADGLTVSRVVYEARLGPSGWGKRLLRHGRDEWRQRLPLERVEQATLVKTNDGWRDLRELPPQ</sequence>
<dbReference type="EMBL" id="LXSL01000030">
    <property type="protein sequence ID" value="OAM26438.1"/>
    <property type="molecule type" value="Genomic_DNA"/>
</dbReference>
<organism evidence="1 2">
    <name type="scientific">Eikenella longinqua</name>
    <dbReference type="NCBI Taxonomy" id="1795827"/>
    <lineage>
        <taxon>Bacteria</taxon>
        <taxon>Pseudomonadati</taxon>
        <taxon>Pseudomonadota</taxon>
        <taxon>Betaproteobacteria</taxon>
        <taxon>Neisseriales</taxon>
        <taxon>Neisseriaceae</taxon>
        <taxon>Eikenella</taxon>
    </lineage>
</organism>
<reference evidence="2" key="1">
    <citation type="submission" date="2016-05" db="EMBL/GenBank/DDBJ databases">
        <title>Draft genome of Corynebacterium afermentans subsp. afermentans LCDC 88199T.</title>
        <authorList>
            <person name="Bernier A.-M."/>
            <person name="Bernard K."/>
        </authorList>
    </citation>
    <scope>NUCLEOTIDE SEQUENCE [LARGE SCALE GENOMIC DNA]</scope>
    <source>
        <strain evidence="2">NML02-A-017</strain>
    </source>
</reference>
<dbReference type="AlphaFoldDB" id="A0A1A9RWA2"/>
<gene>
    <name evidence="1" type="ORF">A7P95_09670</name>
</gene>
<dbReference type="STRING" id="1795827.A7P95_09670"/>
<accession>A0A1A9RWA2</accession>
<comment type="caution">
    <text evidence="1">The sequence shown here is derived from an EMBL/GenBank/DDBJ whole genome shotgun (WGS) entry which is preliminary data.</text>
</comment>